<dbReference type="AlphaFoldDB" id="A0A7W8C398"/>
<proteinExistence type="predicted"/>
<keyword evidence="3" id="KW-1185">Reference proteome</keyword>
<dbReference type="Pfam" id="PF08808">
    <property type="entry name" value="RES"/>
    <property type="match status" value="1"/>
</dbReference>
<name>A0A7W8C398_9BACT</name>
<gene>
    <name evidence="2" type="ORF">HNQ38_002924</name>
</gene>
<reference evidence="2 3" key="1">
    <citation type="submission" date="2020-08" db="EMBL/GenBank/DDBJ databases">
        <title>Genomic Encyclopedia of Type Strains, Phase IV (KMG-IV): sequencing the most valuable type-strain genomes for metagenomic binning, comparative biology and taxonomic classification.</title>
        <authorList>
            <person name="Goeker M."/>
        </authorList>
    </citation>
    <scope>NUCLEOTIDE SEQUENCE [LARGE SCALE GENOMIC DNA]</scope>
    <source>
        <strain evidence="2 3">DSM 11275</strain>
    </source>
</reference>
<sequence>MGADDIAVALSEVRPIVGSSVLVARFEILRPMRVLNLDALKLLIEEGSYFDPNYAVRLGRKHFFPELWFDLLRPTMPGEEEMDYLPTQAIAEFLAAPDSLNIDGIKHPSVQAGHQGNNIIFFHGHGGVRVVHRPKPLCVEWPFEIEGQPDVIVRESNFQKDSEQSEEGYDCDLLCNDGQESSLQLDINNIGLYHISSVKTNYSSQKVIWQAPDSKTQHS</sequence>
<dbReference type="EMBL" id="JACHGO010000013">
    <property type="protein sequence ID" value="MBB5144803.1"/>
    <property type="molecule type" value="Genomic_DNA"/>
</dbReference>
<evidence type="ECO:0000313" key="3">
    <source>
        <dbReference type="Proteomes" id="UP000539075"/>
    </source>
</evidence>
<dbReference type="Proteomes" id="UP000539075">
    <property type="component" value="Unassembled WGS sequence"/>
</dbReference>
<accession>A0A7W8C398</accession>
<organism evidence="2 3">
    <name type="scientific">Desulfovibrio intestinalis</name>
    <dbReference type="NCBI Taxonomy" id="58621"/>
    <lineage>
        <taxon>Bacteria</taxon>
        <taxon>Pseudomonadati</taxon>
        <taxon>Thermodesulfobacteriota</taxon>
        <taxon>Desulfovibrionia</taxon>
        <taxon>Desulfovibrionales</taxon>
        <taxon>Desulfovibrionaceae</taxon>
        <taxon>Desulfovibrio</taxon>
    </lineage>
</organism>
<protein>
    <recommendedName>
        <fullName evidence="1">RES domain-containing protein</fullName>
    </recommendedName>
</protein>
<evidence type="ECO:0000259" key="1">
    <source>
        <dbReference type="Pfam" id="PF08808"/>
    </source>
</evidence>
<comment type="caution">
    <text evidence="2">The sequence shown here is derived from an EMBL/GenBank/DDBJ whole genome shotgun (WGS) entry which is preliminary data.</text>
</comment>
<dbReference type="InterPro" id="IPR014914">
    <property type="entry name" value="RES_dom"/>
</dbReference>
<dbReference type="RefSeq" id="WP_183722531.1">
    <property type="nucleotide sequence ID" value="NZ_JACHGO010000013.1"/>
</dbReference>
<evidence type="ECO:0000313" key="2">
    <source>
        <dbReference type="EMBL" id="MBB5144803.1"/>
    </source>
</evidence>
<feature type="domain" description="RES" evidence="1">
    <location>
        <begin position="2"/>
        <end position="127"/>
    </location>
</feature>